<sequence length="116" mass="13755">MKSAEVNRCFHSYYYQYVNITPFTITSTISMVTSKYKSNIFHIFIFPDNKIMQLNINRARHCCQEKQRRLIFPSTSWSLNGNITVCGHSLFYRKIDLLKINPGRGYVFYVLIFHKS</sequence>
<protein>
    <submittedName>
        <fullName evidence="1">Uncharacterized protein</fullName>
    </submittedName>
</protein>
<evidence type="ECO:0000313" key="1">
    <source>
        <dbReference type="EMBL" id="EBP2042262.1"/>
    </source>
</evidence>
<reference evidence="1" key="1">
    <citation type="submission" date="2018-07" db="EMBL/GenBank/DDBJ databases">
        <authorList>
            <consortium name="GenomeTrakr network: Whole genome sequencing for foodborne pathogen traceback"/>
        </authorList>
    </citation>
    <scope>NUCLEOTIDE SEQUENCE</scope>
    <source>
        <strain evidence="1">CFSAN008688</strain>
    </source>
</reference>
<accession>A0A5U2TYW3</accession>
<dbReference type="EMBL" id="AAGKZC010000025">
    <property type="protein sequence ID" value="EBP2042262.1"/>
    <property type="molecule type" value="Genomic_DNA"/>
</dbReference>
<name>A0A5U2TYW3_SALER</name>
<dbReference type="AlphaFoldDB" id="A0A5U2TYW3"/>
<organism evidence="1">
    <name type="scientific">Salmonella enterica</name>
    <name type="common">Salmonella choleraesuis</name>
    <dbReference type="NCBI Taxonomy" id="28901"/>
    <lineage>
        <taxon>Bacteria</taxon>
        <taxon>Pseudomonadati</taxon>
        <taxon>Pseudomonadota</taxon>
        <taxon>Gammaproteobacteria</taxon>
        <taxon>Enterobacterales</taxon>
        <taxon>Enterobacteriaceae</taxon>
        <taxon>Salmonella</taxon>
    </lineage>
</organism>
<proteinExistence type="predicted"/>
<comment type="caution">
    <text evidence="1">The sequence shown here is derived from an EMBL/GenBank/DDBJ whole genome shotgun (WGS) entry which is preliminary data.</text>
</comment>
<gene>
    <name evidence="1" type="ORF">PL50_19150</name>
</gene>